<dbReference type="HOGENOM" id="CLU_1476674_0_0_1"/>
<protein>
    <submittedName>
        <fullName evidence="2">GD15284</fullName>
    </submittedName>
</protein>
<feature type="region of interest" description="Disordered" evidence="1">
    <location>
        <begin position="154"/>
        <end position="183"/>
    </location>
</feature>
<reference evidence="2 3" key="1">
    <citation type="journal article" date="2007" name="Nature">
        <title>Evolution of genes and genomes on the Drosophila phylogeny.</title>
        <authorList>
            <consortium name="Drosophila 12 Genomes Consortium"/>
            <person name="Clark A.G."/>
            <person name="Eisen M.B."/>
            <person name="Smith D.R."/>
            <person name="Bergman C.M."/>
            <person name="Oliver B."/>
            <person name="Markow T.A."/>
            <person name="Kaufman T.C."/>
            <person name="Kellis M."/>
            <person name="Gelbart W."/>
            <person name="Iyer V.N."/>
            <person name="Pollard D.A."/>
            <person name="Sackton T.B."/>
            <person name="Larracuente A.M."/>
            <person name="Singh N.D."/>
            <person name="Abad J.P."/>
            <person name="Abt D.N."/>
            <person name="Adryan B."/>
            <person name="Aguade M."/>
            <person name="Akashi H."/>
            <person name="Anderson W.W."/>
            <person name="Aquadro C.F."/>
            <person name="Ardell D.H."/>
            <person name="Arguello R."/>
            <person name="Artieri C.G."/>
            <person name="Barbash D.A."/>
            <person name="Barker D."/>
            <person name="Barsanti P."/>
            <person name="Batterham P."/>
            <person name="Batzoglou S."/>
            <person name="Begun D."/>
            <person name="Bhutkar A."/>
            <person name="Blanco E."/>
            <person name="Bosak S.A."/>
            <person name="Bradley R.K."/>
            <person name="Brand A.D."/>
            <person name="Brent M.R."/>
            <person name="Brooks A.N."/>
            <person name="Brown R.H."/>
            <person name="Butlin R.K."/>
            <person name="Caggese C."/>
            <person name="Calvi B.R."/>
            <person name="Bernardo de Carvalho A."/>
            <person name="Caspi A."/>
            <person name="Castrezana S."/>
            <person name="Celniker S.E."/>
            <person name="Chang J.L."/>
            <person name="Chapple C."/>
            <person name="Chatterji S."/>
            <person name="Chinwalla A."/>
            <person name="Civetta A."/>
            <person name="Clifton S.W."/>
            <person name="Comeron J.M."/>
            <person name="Costello J.C."/>
            <person name="Coyne J.A."/>
            <person name="Daub J."/>
            <person name="David R.G."/>
            <person name="Delcher A.L."/>
            <person name="Delehaunty K."/>
            <person name="Do C.B."/>
            <person name="Ebling H."/>
            <person name="Edwards K."/>
            <person name="Eickbush T."/>
            <person name="Evans J.D."/>
            <person name="Filipski A."/>
            <person name="Findeiss S."/>
            <person name="Freyhult E."/>
            <person name="Fulton L."/>
            <person name="Fulton R."/>
            <person name="Garcia A.C."/>
            <person name="Gardiner A."/>
            <person name="Garfield D.A."/>
            <person name="Garvin B.E."/>
            <person name="Gibson G."/>
            <person name="Gilbert D."/>
            <person name="Gnerre S."/>
            <person name="Godfrey J."/>
            <person name="Good R."/>
            <person name="Gotea V."/>
            <person name="Gravely B."/>
            <person name="Greenberg A.J."/>
            <person name="Griffiths-Jones S."/>
            <person name="Gross S."/>
            <person name="Guigo R."/>
            <person name="Gustafson E.A."/>
            <person name="Haerty W."/>
            <person name="Hahn M.W."/>
            <person name="Halligan D.L."/>
            <person name="Halpern A.L."/>
            <person name="Halter G.M."/>
            <person name="Han M.V."/>
            <person name="Heger A."/>
            <person name="Hillier L."/>
            <person name="Hinrichs A.S."/>
            <person name="Holmes I."/>
            <person name="Hoskins R.A."/>
            <person name="Hubisz M.J."/>
            <person name="Hultmark D."/>
            <person name="Huntley M.A."/>
            <person name="Jaffe D.B."/>
            <person name="Jagadeeshan S."/>
            <person name="Jeck W.R."/>
            <person name="Johnson J."/>
            <person name="Jones C.D."/>
            <person name="Jordan W.C."/>
            <person name="Karpen G.H."/>
            <person name="Kataoka E."/>
            <person name="Keightley P.D."/>
            <person name="Kheradpour P."/>
            <person name="Kirkness E.F."/>
            <person name="Koerich L.B."/>
            <person name="Kristiansen K."/>
            <person name="Kudrna D."/>
            <person name="Kulathinal R.J."/>
            <person name="Kumar S."/>
            <person name="Kwok R."/>
            <person name="Lander E."/>
            <person name="Langley C.H."/>
            <person name="Lapoint R."/>
            <person name="Lazzaro B.P."/>
            <person name="Lee S.J."/>
            <person name="Levesque L."/>
            <person name="Li R."/>
            <person name="Lin C.F."/>
            <person name="Lin M.F."/>
            <person name="Lindblad-Toh K."/>
            <person name="Llopart A."/>
            <person name="Long M."/>
            <person name="Low L."/>
            <person name="Lozovsky E."/>
            <person name="Lu J."/>
            <person name="Luo M."/>
            <person name="Machado C.A."/>
            <person name="Makalowski W."/>
            <person name="Marzo M."/>
            <person name="Matsuda M."/>
            <person name="Matzkin L."/>
            <person name="McAllister B."/>
            <person name="McBride C.S."/>
            <person name="McKernan B."/>
            <person name="McKernan K."/>
            <person name="Mendez-Lago M."/>
            <person name="Minx P."/>
            <person name="Mollenhauer M.U."/>
            <person name="Montooth K."/>
            <person name="Mount S.M."/>
            <person name="Mu X."/>
            <person name="Myers E."/>
            <person name="Negre B."/>
            <person name="Newfeld S."/>
            <person name="Nielsen R."/>
            <person name="Noor M.A."/>
            <person name="O'Grady P."/>
            <person name="Pachter L."/>
            <person name="Papaceit M."/>
            <person name="Parisi M.J."/>
            <person name="Parisi M."/>
            <person name="Parts L."/>
            <person name="Pedersen J.S."/>
            <person name="Pesole G."/>
            <person name="Phillippy A.M."/>
            <person name="Ponting C.P."/>
            <person name="Pop M."/>
            <person name="Porcelli D."/>
            <person name="Powell J.R."/>
            <person name="Prohaska S."/>
            <person name="Pruitt K."/>
            <person name="Puig M."/>
            <person name="Quesneville H."/>
            <person name="Ram K.R."/>
            <person name="Rand D."/>
            <person name="Rasmussen M.D."/>
            <person name="Reed L.K."/>
            <person name="Reenan R."/>
            <person name="Reily A."/>
            <person name="Remington K.A."/>
            <person name="Rieger T.T."/>
            <person name="Ritchie M.G."/>
            <person name="Robin C."/>
            <person name="Rogers Y.H."/>
            <person name="Rohde C."/>
            <person name="Rozas J."/>
            <person name="Rubenfield M.J."/>
            <person name="Ruiz A."/>
            <person name="Russo S."/>
            <person name="Salzberg S.L."/>
            <person name="Sanchez-Gracia A."/>
            <person name="Saranga D.J."/>
            <person name="Sato H."/>
            <person name="Schaeffer S.W."/>
            <person name="Schatz M.C."/>
            <person name="Schlenke T."/>
            <person name="Schwartz R."/>
            <person name="Segarra C."/>
            <person name="Singh R.S."/>
            <person name="Sirot L."/>
            <person name="Sirota M."/>
            <person name="Sisneros N.B."/>
            <person name="Smith C.D."/>
            <person name="Smith T.F."/>
            <person name="Spieth J."/>
            <person name="Stage D.E."/>
            <person name="Stark A."/>
            <person name="Stephan W."/>
            <person name="Strausberg R.L."/>
            <person name="Strempel S."/>
            <person name="Sturgill D."/>
            <person name="Sutton G."/>
            <person name="Sutton G.G."/>
            <person name="Tao W."/>
            <person name="Teichmann S."/>
            <person name="Tobari Y.N."/>
            <person name="Tomimura Y."/>
            <person name="Tsolas J.M."/>
            <person name="Valente V.L."/>
            <person name="Venter E."/>
            <person name="Venter J.C."/>
            <person name="Vicario S."/>
            <person name="Vieira F.G."/>
            <person name="Vilella A.J."/>
            <person name="Villasante A."/>
            <person name="Walenz B."/>
            <person name="Wang J."/>
            <person name="Wasserman M."/>
            <person name="Watts T."/>
            <person name="Wilson D."/>
            <person name="Wilson R.K."/>
            <person name="Wing R.A."/>
            <person name="Wolfner M.F."/>
            <person name="Wong A."/>
            <person name="Wong G.K."/>
            <person name="Wu C.I."/>
            <person name="Wu G."/>
            <person name="Yamamoto D."/>
            <person name="Yang H.P."/>
            <person name="Yang S.P."/>
            <person name="Yorke J.A."/>
            <person name="Yoshida K."/>
            <person name="Zdobnov E."/>
            <person name="Zhang P."/>
            <person name="Zhang Y."/>
            <person name="Zimin A.V."/>
            <person name="Baldwin J."/>
            <person name="Abdouelleil A."/>
            <person name="Abdulkadir J."/>
            <person name="Abebe A."/>
            <person name="Abera B."/>
            <person name="Abreu J."/>
            <person name="Acer S.C."/>
            <person name="Aftuck L."/>
            <person name="Alexander A."/>
            <person name="An P."/>
            <person name="Anderson E."/>
            <person name="Anderson S."/>
            <person name="Arachi H."/>
            <person name="Azer M."/>
            <person name="Bachantsang P."/>
            <person name="Barry A."/>
            <person name="Bayul T."/>
            <person name="Berlin A."/>
            <person name="Bessette D."/>
            <person name="Bloom T."/>
            <person name="Blye J."/>
            <person name="Boguslavskiy L."/>
            <person name="Bonnet C."/>
            <person name="Boukhgalter B."/>
            <person name="Bourzgui I."/>
            <person name="Brown A."/>
            <person name="Cahill P."/>
            <person name="Channer S."/>
            <person name="Cheshatsang Y."/>
            <person name="Chuda L."/>
            <person name="Citroen M."/>
            <person name="Collymore A."/>
            <person name="Cooke P."/>
            <person name="Costello M."/>
            <person name="D'Aco K."/>
            <person name="Daza R."/>
            <person name="De Haan G."/>
            <person name="DeGray S."/>
            <person name="DeMaso C."/>
            <person name="Dhargay N."/>
            <person name="Dooley K."/>
            <person name="Dooley E."/>
            <person name="Doricent M."/>
            <person name="Dorje P."/>
            <person name="Dorjee K."/>
            <person name="Dupes A."/>
            <person name="Elong R."/>
            <person name="Falk J."/>
            <person name="Farina A."/>
            <person name="Faro S."/>
            <person name="Ferguson D."/>
            <person name="Fisher S."/>
            <person name="Foley C.D."/>
            <person name="Franke A."/>
            <person name="Friedrich D."/>
            <person name="Gadbois L."/>
            <person name="Gearin G."/>
            <person name="Gearin C.R."/>
            <person name="Giannoukos G."/>
            <person name="Goode T."/>
            <person name="Graham J."/>
            <person name="Grandbois E."/>
            <person name="Grewal S."/>
            <person name="Gyaltsen K."/>
            <person name="Hafez N."/>
            <person name="Hagos B."/>
            <person name="Hall J."/>
            <person name="Henson C."/>
            <person name="Hollinger A."/>
            <person name="Honan T."/>
            <person name="Huard M.D."/>
            <person name="Hughes L."/>
            <person name="Hurhula B."/>
            <person name="Husby M.E."/>
            <person name="Kamat A."/>
            <person name="Kanga B."/>
            <person name="Kashin S."/>
            <person name="Khazanovich D."/>
            <person name="Kisner P."/>
            <person name="Lance K."/>
            <person name="Lara M."/>
            <person name="Lee W."/>
            <person name="Lennon N."/>
            <person name="Letendre F."/>
            <person name="LeVine R."/>
            <person name="Lipovsky A."/>
            <person name="Liu X."/>
            <person name="Liu J."/>
            <person name="Liu S."/>
            <person name="Lokyitsang T."/>
            <person name="Lokyitsang Y."/>
            <person name="Lubonja R."/>
            <person name="Lui A."/>
            <person name="MacDonald P."/>
            <person name="Magnisalis V."/>
            <person name="Maru K."/>
            <person name="Matthews C."/>
            <person name="McCusker W."/>
            <person name="McDonough S."/>
            <person name="Mehta T."/>
            <person name="Meldrim J."/>
            <person name="Meneus L."/>
            <person name="Mihai O."/>
            <person name="Mihalev A."/>
            <person name="Mihova T."/>
            <person name="Mittelman R."/>
            <person name="Mlenga V."/>
            <person name="Montmayeur A."/>
            <person name="Mulrain L."/>
            <person name="Navidi A."/>
            <person name="Naylor J."/>
            <person name="Negash T."/>
            <person name="Nguyen T."/>
            <person name="Nguyen N."/>
            <person name="Nicol R."/>
            <person name="Norbu C."/>
            <person name="Norbu N."/>
            <person name="Novod N."/>
            <person name="O'Neill B."/>
            <person name="Osman S."/>
            <person name="Markiewicz E."/>
            <person name="Oyono O.L."/>
            <person name="Patti C."/>
            <person name="Phunkhang P."/>
            <person name="Pierre F."/>
            <person name="Priest M."/>
            <person name="Raghuraman S."/>
            <person name="Rege F."/>
            <person name="Reyes R."/>
            <person name="Rise C."/>
            <person name="Rogov P."/>
            <person name="Ross K."/>
            <person name="Ryan E."/>
            <person name="Settipalli S."/>
            <person name="Shea T."/>
            <person name="Sherpa N."/>
            <person name="Shi L."/>
            <person name="Shih D."/>
            <person name="Sparrow T."/>
            <person name="Spaulding J."/>
            <person name="Stalker J."/>
            <person name="Stange-Thomann N."/>
            <person name="Stavropoulos S."/>
            <person name="Stone C."/>
            <person name="Strader C."/>
            <person name="Tesfaye S."/>
            <person name="Thomson T."/>
            <person name="Thoulutsang Y."/>
            <person name="Thoulutsang D."/>
            <person name="Topham K."/>
            <person name="Topping I."/>
            <person name="Tsamla T."/>
            <person name="Vassiliev H."/>
            <person name="Vo A."/>
            <person name="Wangchuk T."/>
            <person name="Wangdi T."/>
            <person name="Weiand M."/>
            <person name="Wilkinson J."/>
            <person name="Wilson A."/>
            <person name="Yadav S."/>
            <person name="Young G."/>
            <person name="Yu Q."/>
            <person name="Zembek L."/>
            <person name="Zhong D."/>
            <person name="Zimmer A."/>
            <person name="Zwirko Z."/>
            <person name="Jaffe D.B."/>
            <person name="Alvarez P."/>
            <person name="Brockman W."/>
            <person name="Butler J."/>
            <person name="Chin C."/>
            <person name="Gnerre S."/>
            <person name="Grabherr M."/>
            <person name="Kleber M."/>
            <person name="Mauceli E."/>
            <person name="MacCallum I."/>
        </authorList>
    </citation>
    <scope>NUCLEOTIDE SEQUENCE [LARGE SCALE GENOMIC DNA]</scope>
    <source>
        <strain evidence="3">white501</strain>
    </source>
</reference>
<dbReference type="GO" id="GO:0031410">
    <property type="term" value="C:cytoplasmic vesicle"/>
    <property type="evidence" value="ECO:0007669"/>
    <property type="project" value="EnsemblMetazoa"/>
</dbReference>
<sequence length="183" mass="19638">MGRKCKCQKKEDGSWCEICELFLPMPVTYHMRIAHPGCGKSAKGKGYNSVSIFCVGWACNCGEGGKGASSWFMMCDPCRDRYLASCCSANNINSAARQLESSAAEGKELNMFGVKSTTLIANDEVYTTMRENATFMLEVGSSYSSASGAAGSLAATSSSSKRSPQQKSEVAMSEVMEHQVGEI</sequence>
<dbReference type="GO" id="GO:0005634">
    <property type="term" value="C:nucleus"/>
    <property type="evidence" value="ECO:0007669"/>
    <property type="project" value="TreeGrafter"/>
</dbReference>
<dbReference type="GO" id="GO:0006914">
    <property type="term" value="P:autophagy"/>
    <property type="evidence" value="ECO:0007669"/>
    <property type="project" value="EnsemblMetazoa"/>
</dbReference>
<proteinExistence type="predicted"/>
<name>B4NVY0_DROSI</name>
<accession>B4NVY0</accession>
<dbReference type="GO" id="GO:1900075">
    <property type="term" value="P:positive regulation of neuromuscular synaptic transmission"/>
    <property type="evidence" value="ECO:0007669"/>
    <property type="project" value="EnsemblMetazoa"/>
</dbReference>
<dbReference type="GO" id="GO:0048678">
    <property type="term" value="P:response to axon injury"/>
    <property type="evidence" value="ECO:0007669"/>
    <property type="project" value="EnsemblMetazoa"/>
</dbReference>
<evidence type="ECO:0000313" key="2">
    <source>
        <dbReference type="EMBL" id="EDX16225.1"/>
    </source>
</evidence>
<evidence type="ECO:0000256" key="1">
    <source>
        <dbReference type="SAM" id="MobiDB-lite"/>
    </source>
</evidence>
<dbReference type="GO" id="GO:2000331">
    <property type="term" value="P:regulation of terminal button organization"/>
    <property type="evidence" value="ECO:0007669"/>
    <property type="project" value="EnsemblMetazoa"/>
</dbReference>
<gene>
    <name evidence="2" type="primary">Dsim\GD15284</name>
    <name evidence="2" type="ORF">Dsim_GD15284</name>
</gene>
<dbReference type="GO" id="GO:0050808">
    <property type="term" value="P:synapse organization"/>
    <property type="evidence" value="ECO:0007669"/>
    <property type="project" value="EnsemblMetazoa"/>
</dbReference>
<dbReference type="PANTHER" id="PTHR45943:SF1">
    <property type="entry name" value="E3 UBIQUITIN-PROTEIN LIGASE MYCBP2"/>
    <property type="match status" value="1"/>
</dbReference>
<dbReference type="AlphaFoldDB" id="B4NVY0"/>
<keyword evidence="3" id="KW-1185">Reference proteome</keyword>
<dbReference type="Proteomes" id="UP000000304">
    <property type="component" value="Unassembled WGS sequence"/>
</dbReference>
<dbReference type="GO" id="GO:0045886">
    <property type="term" value="P:negative regulation of synaptic assembly at neuromuscular junction"/>
    <property type="evidence" value="ECO:0007669"/>
    <property type="project" value="EnsemblMetazoa"/>
</dbReference>
<dbReference type="GO" id="GO:0010629">
    <property type="term" value="P:negative regulation of gene expression"/>
    <property type="evidence" value="ECO:0007669"/>
    <property type="project" value="EnsemblMetazoa"/>
</dbReference>
<dbReference type="GO" id="GO:0061630">
    <property type="term" value="F:ubiquitin protein ligase activity"/>
    <property type="evidence" value="ECO:0007669"/>
    <property type="project" value="TreeGrafter"/>
</dbReference>
<dbReference type="GO" id="GO:0007411">
    <property type="term" value="P:axon guidance"/>
    <property type="evidence" value="ECO:0007669"/>
    <property type="project" value="TreeGrafter"/>
</dbReference>
<dbReference type="OrthoDB" id="6050183at2759"/>
<dbReference type="GO" id="GO:0007616">
    <property type="term" value="P:long-term memory"/>
    <property type="evidence" value="ECO:0007669"/>
    <property type="project" value="EnsemblMetazoa"/>
</dbReference>
<evidence type="ECO:0000313" key="3">
    <source>
        <dbReference type="Proteomes" id="UP000000304"/>
    </source>
</evidence>
<dbReference type="PANTHER" id="PTHR45943">
    <property type="entry name" value="E3 UBIQUITIN-PROTEIN LIGASE MYCBP2"/>
    <property type="match status" value="1"/>
</dbReference>
<dbReference type="GO" id="GO:0030514">
    <property type="term" value="P:negative regulation of BMP signaling pathway"/>
    <property type="evidence" value="ECO:0007669"/>
    <property type="project" value="EnsemblMetazoa"/>
</dbReference>
<dbReference type="EMBL" id="CH990432">
    <property type="protein sequence ID" value="EDX16225.1"/>
    <property type="molecule type" value="Genomic_DNA"/>
</dbReference>
<dbReference type="STRING" id="7240.B4NVY0"/>
<organism evidence="2 3">
    <name type="scientific">Drosophila simulans</name>
    <name type="common">Fruit fly</name>
    <dbReference type="NCBI Taxonomy" id="7240"/>
    <lineage>
        <taxon>Eukaryota</taxon>
        <taxon>Metazoa</taxon>
        <taxon>Ecdysozoa</taxon>
        <taxon>Arthropoda</taxon>
        <taxon>Hexapoda</taxon>
        <taxon>Insecta</taxon>
        <taxon>Pterygota</taxon>
        <taxon>Neoptera</taxon>
        <taxon>Endopterygota</taxon>
        <taxon>Diptera</taxon>
        <taxon>Brachycera</taxon>
        <taxon>Muscomorpha</taxon>
        <taxon>Ephydroidea</taxon>
        <taxon>Drosophilidae</taxon>
        <taxon>Drosophila</taxon>
        <taxon>Sophophora</taxon>
    </lineage>
</organism>
<dbReference type="GO" id="GO:0005886">
    <property type="term" value="C:plasma membrane"/>
    <property type="evidence" value="ECO:0007669"/>
    <property type="project" value="EnsemblMetazoa"/>
</dbReference>